<dbReference type="PROSITE" id="PS50090">
    <property type="entry name" value="MYB_LIKE"/>
    <property type="match status" value="2"/>
</dbReference>
<dbReference type="InterPro" id="IPR009057">
    <property type="entry name" value="Homeodomain-like_sf"/>
</dbReference>
<reference evidence="10" key="2">
    <citation type="submission" date="2025-08" db="UniProtKB">
        <authorList>
            <consortium name="RefSeq"/>
        </authorList>
    </citation>
    <scope>IDENTIFICATION</scope>
    <source>
        <tissue evidence="10">Young leaves</tissue>
    </source>
</reference>
<dbReference type="RefSeq" id="XP_008796017.1">
    <property type="nucleotide sequence ID" value="XM_008797795.4"/>
</dbReference>
<keyword evidence="6" id="KW-0539">Nucleus</keyword>
<evidence type="ECO:0000259" key="8">
    <source>
        <dbReference type="PROSITE" id="PS51294"/>
    </source>
</evidence>
<proteinExistence type="predicted"/>
<gene>
    <name evidence="10" type="primary">LOC103711583</name>
</gene>
<evidence type="ECO:0000259" key="7">
    <source>
        <dbReference type="PROSITE" id="PS50090"/>
    </source>
</evidence>
<evidence type="ECO:0000256" key="6">
    <source>
        <dbReference type="ARBA" id="ARBA00023242"/>
    </source>
</evidence>
<dbReference type="PANTHER" id="PTHR47997:SF75">
    <property type="entry name" value="MYB DOMAIN PROTEIN 55"/>
    <property type="match status" value="1"/>
</dbReference>
<dbReference type="GO" id="GO:0005634">
    <property type="term" value="C:nucleus"/>
    <property type="evidence" value="ECO:0007669"/>
    <property type="project" value="UniProtKB-SubCell"/>
</dbReference>
<evidence type="ECO:0000256" key="5">
    <source>
        <dbReference type="ARBA" id="ARBA00023163"/>
    </source>
</evidence>
<dbReference type="KEGG" id="pda:103711583"/>
<keyword evidence="9" id="KW-1185">Reference proteome</keyword>
<accession>A0A8B7CC05</accession>
<evidence type="ECO:0000256" key="3">
    <source>
        <dbReference type="ARBA" id="ARBA00023015"/>
    </source>
</evidence>
<name>A0A8B7CC05_PHODC</name>
<evidence type="ECO:0000256" key="4">
    <source>
        <dbReference type="ARBA" id="ARBA00023125"/>
    </source>
</evidence>
<feature type="domain" description="HTH myb-type" evidence="8">
    <location>
        <begin position="9"/>
        <end position="61"/>
    </location>
</feature>
<dbReference type="Proteomes" id="UP000228380">
    <property type="component" value="Chromosome 15"/>
</dbReference>
<dbReference type="SUPFAM" id="SSF46689">
    <property type="entry name" value="Homeodomain-like"/>
    <property type="match status" value="1"/>
</dbReference>
<keyword evidence="4" id="KW-0238">DNA-binding</keyword>
<dbReference type="InterPro" id="IPR017930">
    <property type="entry name" value="Myb_dom"/>
</dbReference>
<dbReference type="SMART" id="SM00717">
    <property type="entry name" value="SANT"/>
    <property type="match status" value="2"/>
</dbReference>
<comment type="subcellular location">
    <subcellularLocation>
        <location evidence="1">Nucleus</location>
    </subcellularLocation>
</comment>
<dbReference type="GeneID" id="103711583"/>
<keyword evidence="2" id="KW-0677">Repeat</keyword>
<evidence type="ECO:0000256" key="2">
    <source>
        <dbReference type="ARBA" id="ARBA00022737"/>
    </source>
</evidence>
<protein>
    <submittedName>
        <fullName evidence="10">Transcription factor MYB61-like</fullName>
    </submittedName>
</protein>
<sequence>MGRHPCCAKQKVRKGLWSPEEDEKLYNHITRFGIGCWSSVPKQAGLERCGKSCRLRWINYLRPGLKRGNFSPQEEDLIVSLHEILGNRWSQIAAQLPGRTDNEIKNLWNSSLKKKLKQRGINPIAHKQLRETGAQEEMPRPDVKPIFDPFPSSEYQAAMDPIGTNANFYHQLQQTYRPLELNEFMAKFDDSLVSSSNSGYWNYGEALYVSDTHAIQESLNSGINWNCNRAAQMSSMLGNEVLNWSSFEIKLESPLQTEIKTYEQRLNPCQGLQRVESSEEFSSCLTTSLSRDLSDACLDVSQDELACELNRDFPSF</sequence>
<reference evidence="9" key="1">
    <citation type="journal article" date="2019" name="Nat. Commun.">
        <title>Genome-wide association mapping of date palm fruit traits.</title>
        <authorList>
            <person name="Hazzouri K.M."/>
            <person name="Gros-Balthazard M."/>
            <person name="Flowers J.M."/>
            <person name="Copetti D."/>
            <person name="Lemansour A."/>
            <person name="Lebrun M."/>
            <person name="Masmoudi K."/>
            <person name="Ferrand S."/>
            <person name="Dhar M.I."/>
            <person name="Fresquez Z.A."/>
            <person name="Rosas U."/>
            <person name="Zhang J."/>
            <person name="Talag J."/>
            <person name="Lee S."/>
            <person name="Kudrna D."/>
            <person name="Powell R.F."/>
            <person name="Leitch I.J."/>
            <person name="Krueger R.R."/>
            <person name="Wing R.A."/>
            <person name="Amiri K.M.A."/>
            <person name="Purugganan M.D."/>
        </authorList>
    </citation>
    <scope>NUCLEOTIDE SEQUENCE [LARGE SCALE GENOMIC DNA]</scope>
    <source>
        <strain evidence="9">cv. Khalas</strain>
    </source>
</reference>
<dbReference type="FunFam" id="1.10.10.60:FF:000158">
    <property type="entry name" value="MYB transcription factor"/>
    <property type="match status" value="1"/>
</dbReference>
<keyword evidence="5" id="KW-0804">Transcription</keyword>
<dbReference type="CDD" id="cd00167">
    <property type="entry name" value="SANT"/>
    <property type="match status" value="2"/>
</dbReference>
<evidence type="ECO:0000256" key="1">
    <source>
        <dbReference type="ARBA" id="ARBA00004123"/>
    </source>
</evidence>
<dbReference type="GO" id="GO:0000976">
    <property type="term" value="F:transcription cis-regulatory region binding"/>
    <property type="evidence" value="ECO:0007669"/>
    <property type="project" value="UniProtKB-ARBA"/>
</dbReference>
<feature type="domain" description="Myb-like" evidence="7">
    <location>
        <begin position="9"/>
        <end position="61"/>
    </location>
</feature>
<evidence type="ECO:0000313" key="9">
    <source>
        <dbReference type="Proteomes" id="UP000228380"/>
    </source>
</evidence>
<dbReference type="PROSITE" id="PS51294">
    <property type="entry name" value="HTH_MYB"/>
    <property type="match status" value="2"/>
</dbReference>
<feature type="domain" description="Myb-like" evidence="7">
    <location>
        <begin position="62"/>
        <end position="112"/>
    </location>
</feature>
<organism evidence="9 10">
    <name type="scientific">Phoenix dactylifera</name>
    <name type="common">Date palm</name>
    <dbReference type="NCBI Taxonomy" id="42345"/>
    <lineage>
        <taxon>Eukaryota</taxon>
        <taxon>Viridiplantae</taxon>
        <taxon>Streptophyta</taxon>
        <taxon>Embryophyta</taxon>
        <taxon>Tracheophyta</taxon>
        <taxon>Spermatophyta</taxon>
        <taxon>Magnoliopsida</taxon>
        <taxon>Liliopsida</taxon>
        <taxon>Arecaceae</taxon>
        <taxon>Coryphoideae</taxon>
        <taxon>Phoeniceae</taxon>
        <taxon>Phoenix</taxon>
    </lineage>
</organism>
<dbReference type="OrthoDB" id="2143914at2759"/>
<evidence type="ECO:0000313" key="10">
    <source>
        <dbReference type="RefSeq" id="XP_008796017.1"/>
    </source>
</evidence>
<dbReference type="Gene3D" id="1.10.10.60">
    <property type="entry name" value="Homeodomain-like"/>
    <property type="match status" value="2"/>
</dbReference>
<dbReference type="Pfam" id="PF00249">
    <property type="entry name" value="Myb_DNA-binding"/>
    <property type="match status" value="2"/>
</dbReference>
<feature type="domain" description="HTH myb-type" evidence="8">
    <location>
        <begin position="62"/>
        <end position="116"/>
    </location>
</feature>
<dbReference type="PANTHER" id="PTHR47997">
    <property type="entry name" value="MYB DOMAIN PROTEIN 55"/>
    <property type="match status" value="1"/>
</dbReference>
<keyword evidence="3" id="KW-0805">Transcription regulation</keyword>
<dbReference type="AlphaFoldDB" id="A0A8B7CC05"/>
<dbReference type="InterPro" id="IPR051953">
    <property type="entry name" value="Plant_SW-associated_TFs"/>
</dbReference>
<dbReference type="InterPro" id="IPR001005">
    <property type="entry name" value="SANT/Myb"/>
</dbReference>
<dbReference type="FunFam" id="1.10.10.60:FF:000394">
    <property type="entry name" value="MYB transcription factor"/>
    <property type="match status" value="1"/>
</dbReference>